<dbReference type="EMBL" id="CP019646">
    <property type="protein sequence ID" value="AQQ71511.1"/>
    <property type="molecule type" value="Genomic_DNA"/>
</dbReference>
<evidence type="ECO:0000313" key="3">
    <source>
        <dbReference type="Proteomes" id="UP000188181"/>
    </source>
</evidence>
<evidence type="ECO:0000259" key="1">
    <source>
        <dbReference type="Pfam" id="PF00534"/>
    </source>
</evidence>
<dbReference type="SUPFAM" id="SSF53756">
    <property type="entry name" value="UDP-Glycosyltransferase/glycogen phosphorylase"/>
    <property type="match status" value="1"/>
</dbReference>
<dbReference type="PANTHER" id="PTHR12526:SF572">
    <property type="entry name" value="BLL5144 PROTEIN"/>
    <property type="match status" value="1"/>
</dbReference>
<dbReference type="GO" id="GO:0016757">
    <property type="term" value="F:glycosyltransferase activity"/>
    <property type="evidence" value="ECO:0007669"/>
    <property type="project" value="UniProtKB-KW"/>
</dbReference>
<protein>
    <submittedName>
        <fullName evidence="2">GDP-mannose-dependent alpha-(1-6)-phosphatidylinositol monomannoside mannosyltransferase</fullName>
        <ecNumber evidence="2">2.4.1.57</ecNumber>
    </submittedName>
</protein>
<dbReference type="STRING" id="1851148.SMSP2_01885"/>
<dbReference type="Proteomes" id="UP000188181">
    <property type="component" value="Chromosome"/>
</dbReference>
<dbReference type="Gene3D" id="3.40.50.2000">
    <property type="entry name" value="Glycogen Phosphorylase B"/>
    <property type="match status" value="2"/>
</dbReference>
<dbReference type="AlphaFoldDB" id="A0A1Q2MFN8"/>
<keyword evidence="3" id="KW-1185">Reference proteome</keyword>
<dbReference type="OrthoDB" id="232381at2"/>
<organism evidence="2 3">
    <name type="scientific">Limihaloglobus sulfuriphilus</name>
    <dbReference type="NCBI Taxonomy" id="1851148"/>
    <lineage>
        <taxon>Bacteria</taxon>
        <taxon>Pseudomonadati</taxon>
        <taxon>Planctomycetota</taxon>
        <taxon>Phycisphaerae</taxon>
        <taxon>Sedimentisphaerales</taxon>
        <taxon>Sedimentisphaeraceae</taxon>
        <taxon>Limihaloglobus</taxon>
    </lineage>
</organism>
<accession>A0A1Q2MFN8</accession>
<dbReference type="PANTHER" id="PTHR12526">
    <property type="entry name" value="GLYCOSYLTRANSFERASE"/>
    <property type="match status" value="1"/>
</dbReference>
<sequence length="419" mass="48373">MSDTERTIAFLTSKWTNVDENIRQGITPGGVPSISKAWTIFNKHGWNVHVFIMTDLESEFPAQTVELEGVTFHWLDNSLGNIRRLQGLKKLLHFFKLLTILRKIKMIKTIKKTGIKPDIIYCMRDTFAWMGLLWSVFVKARCVLRMYGTFVYDIWFEKKNNLFDRIKTIPELITYKLPFDHIIITNDGTQGDKVAEWMKVNKKIFWFPINGVDKNLYIRDFDAISFKEKIGVPKTSPMLLLLGRLTYWKRQDRVVKAMPTILKKYPEAKLVIVGKGELREDLEILTNELGLSESVLFYGAILHKQIKYFFNASDIFIMPYDVSNLSNTLIESLIAGCCVLTRDVGSTTEVVSDGENAVVLSPGETEEFAEAIIDLLGNPDKRRILSKNAYETAMERFSTWDERMEEEYNLISNLVNNFD</sequence>
<gene>
    <name evidence="2" type="primary">pimB_3</name>
    <name evidence="2" type="ORF">SMSP2_01885</name>
</gene>
<reference evidence="3" key="1">
    <citation type="submission" date="2017-02" db="EMBL/GenBank/DDBJ databases">
        <title>Comparative genomics and description of representatives of a novel lineage of planctomycetes thriving in anoxic sediments.</title>
        <authorList>
            <person name="Spring S."/>
            <person name="Bunk B."/>
            <person name="Sproer C."/>
        </authorList>
    </citation>
    <scope>NUCLEOTIDE SEQUENCE [LARGE SCALE GENOMIC DNA]</scope>
    <source>
        <strain evidence="3">SM-Chi-D1</strain>
    </source>
</reference>
<keyword evidence="2" id="KW-0808">Transferase</keyword>
<dbReference type="EC" id="2.4.1.57" evidence="2"/>
<dbReference type="Pfam" id="PF00534">
    <property type="entry name" value="Glycos_transf_1"/>
    <property type="match status" value="1"/>
</dbReference>
<proteinExistence type="predicted"/>
<dbReference type="InterPro" id="IPR001296">
    <property type="entry name" value="Glyco_trans_1"/>
</dbReference>
<dbReference type="RefSeq" id="WP_146683677.1">
    <property type="nucleotide sequence ID" value="NZ_CP019646.1"/>
</dbReference>
<name>A0A1Q2MFN8_9BACT</name>
<evidence type="ECO:0000313" key="2">
    <source>
        <dbReference type="EMBL" id="AQQ71511.1"/>
    </source>
</evidence>
<feature type="domain" description="Glycosyl transferase family 1" evidence="1">
    <location>
        <begin position="226"/>
        <end position="391"/>
    </location>
</feature>
<keyword evidence="2" id="KW-0328">Glycosyltransferase</keyword>
<dbReference type="CDD" id="cd03801">
    <property type="entry name" value="GT4_PimA-like"/>
    <property type="match status" value="1"/>
</dbReference>
<dbReference type="KEGG" id="pbas:SMSP2_01885"/>